<keyword evidence="2" id="KW-1185">Reference proteome</keyword>
<dbReference type="AlphaFoldDB" id="A0A1H9W5J8"/>
<accession>A0A1H9W5J8</accession>
<organism evidence="1 2">
    <name type="scientific">Streptomyces qinglanensis</name>
    <dbReference type="NCBI Taxonomy" id="943816"/>
    <lineage>
        <taxon>Bacteria</taxon>
        <taxon>Bacillati</taxon>
        <taxon>Actinomycetota</taxon>
        <taxon>Actinomycetes</taxon>
        <taxon>Kitasatosporales</taxon>
        <taxon>Streptomycetaceae</taxon>
        <taxon>Streptomyces</taxon>
    </lineage>
</organism>
<gene>
    <name evidence="1" type="ORF">SAMN05421870_11552</name>
</gene>
<proteinExistence type="predicted"/>
<sequence>MFAIDPLRKPKALVSTDERVAKWEQTGEKPSPVMVGTPEQTGALLNFVAEDRLYAM</sequence>
<reference evidence="2" key="1">
    <citation type="submission" date="2016-10" db="EMBL/GenBank/DDBJ databases">
        <authorList>
            <person name="Varghese N."/>
            <person name="Submissions S."/>
        </authorList>
    </citation>
    <scope>NUCLEOTIDE SEQUENCE [LARGE SCALE GENOMIC DNA]</scope>
    <source>
        <strain evidence="2">CGMCC 4.6825</strain>
    </source>
</reference>
<protein>
    <submittedName>
        <fullName evidence="1">Uncharacterized protein</fullName>
    </submittedName>
</protein>
<dbReference type="EMBL" id="FOGO01000015">
    <property type="protein sequence ID" value="SES29054.1"/>
    <property type="molecule type" value="Genomic_DNA"/>
</dbReference>
<evidence type="ECO:0000313" key="1">
    <source>
        <dbReference type="EMBL" id="SES29054.1"/>
    </source>
</evidence>
<dbReference type="Proteomes" id="UP000182841">
    <property type="component" value="Unassembled WGS sequence"/>
</dbReference>
<name>A0A1H9W5J8_9ACTN</name>
<evidence type="ECO:0000313" key="2">
    <source>
        <dbReference type="Proteomes" id="UP000182841"/>
    </source>
</evidence>